<dbReference type="VEuPathDB" id="AmoebaDB:DICPUDRAFT_5127"/>
<feature type="domain" description="N-acetyltransferase" evidence="1">
    <location>
        <begin position="134"/>
        <end position="210"/>
    </location>
</feature>
<protein>
    <recommendedName>
        <fullName evidence="1">N-acetyltransferase domain-containing protein</fullName>
    </recommendedName>
</protein>
<dbReference type="GeneID" id="10506642"/>
<evidence type="ECO:0000313" key="3">
    <source>
        <dbReference type="Proteomes" id="UP000001064"/>
    </source>
</evidence>
<dbReference type="InParanoid" id="F1A419"/>
<evidence type="ECO:0000259" key="1">
    <source>
        <dbReference type="Pfam" id="PF00583"/>
    </source>
</evidence>
<sequence>KINPNFIDLKDNYDFKLLERFYQELVIPNFPNEHELEPLENWVEMFNDNEDNLNDDNSNNSFGYHNSNKIISDNNINNYNNSNYNINEDEDSLIFIGSTNNEGSATYSSSYSNNIIMNNGADIYTTATNSECSDEDDRVDFHILLAICPPEHVIPGQSNILGGIVFEYYPSINCGCITYLLVNTNYRGQGFAAILLKEASSRLMENGKTRGHLSGCNAIFLETNSAEKVKPEDDVMDPAKRHAIFYKLGIRLLDFDYIQPPLSNESGKCKDLLLTCLLTPTIPKQVFGKEERYYLPSSLLLNFLRVFWASCYSRLENKDWEQDVDFRRMMDQLNRREKIPLLDLPWNRPWTLLDLRDSFDSKQLITKFYNQVLVPNYPGINELEPLDVWFKMLPTSSEQQQQKEQKQKQQDTQLLIDNEDFHLLVALRYHEDEDTSKQEPIICGGLAFEYHKETNCGLLTYFLVGDGPNNRSENMARALIQRAVDILEQNAIDCGNLAGCNAIFLESNEVHRDLPSNDTGKSSVDAAIKTNKCNTIETNITEISYKKEFLFNMGWRKLDIQYVQPPLSTENIKSKSLNLLVLITPRIPQLNIGTEQYYYLPNTLINSFIVSFWESTSKRNHNCHKLANWYERDHDYMTMLDSISRRERIPLIDSLEQWKTNQSISIIDLAVDYHQDLFNEFYNCLPQDIDIESREQLEQLLKHSSSVTTYQSKSSVSRRPEDIHILLAVSYFDQNKTTPTILGSSIFSYLLNSNCGIITNVLTHQNNILSSNLLQFSKDPQENRMIDTILLNESVEIINIISKSKTHISGPNTIFLEALKSTSGSKVCEVSNADKLIQLPFSFEIQNLGWNIVDINYYKPPRSNNTLNNSSSSLSILCALQTEQIPKLDDLTTFYIPRELLRAFIKSYWATLFTRNQISIEEFSKSETNTKMNQQTKSRDKFLLLD</sequence>
<dbReference type="AlphaFoldDB" id="F1A419"/>
<name>F1A419_DICPU</name>
<keyword evidence="3" id="KW-1185">Reference proteome</keyword>
<feature type="non-terminal residue" evidence="2">
    <location>
        <position position="1"/>
    </location>
</feature>
<feature type="non-terminal residue" evidence="2">
    <location>
        <position position="946"/>
    </location>
</feature>
<dbReference type="OrthoDB" id="18991at2759"/>
<dbReference type="RefSeq" id="XP_003294414.1">
    <property type="nucleotide sequence ID" value="XM_003294366.1"/>
</dbReference>
<dbReference type="STRING" id="5786.F1A419"/>
<dbReference type="KEGG" id="dpp:DICPUDRAFT_5127"/>
<dbReference type="GO" id="GO:0016747">
    <property type="term" value="F:acyltransferase activity, transferring groups other than amino-acyl groups"/>
    <property type="evidence" value="ECO:0007669"/>
    <property type="project" value="InterPro"/>
</dbReference>
<evidence type="ECO:0000313" key="2">
    <source>
        <dbReference type="EMBL" id="EGC29065.1"/>
    </source>
</evidence>
<proteinExistence type="predicted"/>
<dbReference type="OMA" id="FDYIQPP"/>
<dbReference type="SUPFAM" id="SSF55729">
    <property type="entry name" value="Acyl-CoA N-acyltransferases (Nat)"/>
    <property type="match status" value="1"/>
</dbReference>
<dbReference type="EMBL" id="GL871492">
    <property type="protein sequence ID" value="EGC29065.1"/>
    <property type="molecule type" value="Genomic_DNA"/>
</dbReference>
<organism evidence="2 3">
    <name type="scientific">Dictyostelium purpureum</name>
    <name type="common">Slime mold</name>
    <dbReference type="NCBI Taxonomy" id="5786"/>
    <lineage>
        <taxon>Eukaryota</taxon>
        <taxon>Amoebozoa</taxon>
        <taxon>Evosea</taxon>
        <taxon>Eumycetozoa</taxon>
        <taxon>Dictyostelia</taxon>
        <taxon>Dictyosteliales</taxon>
        <taxon>Dictyosteliaceae</taxon>
        <taxon>Dictyostelium</taxon>
    </lineage>
</organism>
<dbReference type="Proteomes" id="UP000001064">
    <property type="component" value="Unassembled WGS sequence"/>
</dbReference>
<dbReference type="FunCoup" id="F1A419">
    <property type="interactions" value="743"/>
</dbReference>
<reference evidence="3" key="1">
    <citation type="journal article" date="2011" name="Genome Biol.">
        <title>Comparative genomics of the social amoebae Dictyostelium discoideum and Dictyostelium purpureum.</title>
        <authorList>
            <consortium name="US DOE Joint Genome Institute (JGI-PGF)"/>
            <person name="Sucgang R."/>
            <person name="Kuo A."/>
            <person name="Tian X."/>
            <person name="Salerno W."/>
            <person name="Parikh A."/>
            <person name="Feasley C.L."/>
            <person name="Dalin E."/>
            <person name="Tu H."/>
            <person name="Huang E."/>
            <person name="Barry K."/>
            <person name="Lindquist E."/>
            <person name="Shapiro H."/>
            <person name="Bruce D."/>
            <person name="Schmutz J."/>
            <person name="Salamov A."/>
            <person name="Fey P."/>
            <person name="Gaudet P."/>
            <person name="Anjard C."/>
            <person name="Babu M.M."/>
            <person name="Basu S."/>
            <person name="Bushmanova Y."/>
            <person name="van der Wel H."/>
            <person name="Katoh-Kurasawa M."/>
            <person name="Dinh C."/>
            <person name="Coutinho P.M."/>
            <person name="Saito T."/>
            <person name="Elias M."/>
            <person name="Schaap P."/>
            <person name="Kay R.R."/>
            <person name="Henrissat B."/>
            <person name="Eichinger L."/>
            <person name="Rivero F."/>
            <person name="Putnam N.H."/>
            <person name="West C.M."/>
            <person name="Loomis W.F."/>
            <person name="Chisholm R.L."/>
            <person name="Shaulsky G."/>
            <person name="Strassmann J.E."/>
            <person name="Queller D.C."/>
            <person name="Kuspa A."/>
            <person name="Grigoriev I.V."/>
        </authorList>
    </citation>
    <scope>NUCLEOTIDE SEQUENCE [LARGE SCALE GENOMIC DNA]</scope>
    <source>
        <strain evidence="3">QSDP1</strain>
    </source>
</reference>
<dbReference type="InterPro" id="IPR000182">
    <property type="entry name" value="GNAT_dom"/>
</dbReference>
<dbReference type="eggNOG" id="ENOG502SD4M">
    <property type="taxonomic scope" value="Eukaryota"/>
</dbReference>
<gene>
    <name evidence="2" type="ORF">DICPUDRAFT_5127</name>
</gene>
<dbReference type="Pfam" id="PF00583">
    <property type="entry name" value="Acetyltransf_1"/>
    <property type="match status" value="1"/>
</dbReference>
<dbReference type="InterPro" id="IPR016181">
    <property type="entry name" value="Acyl_CoA_acyltransferase"/>
</dbReference>
<accession>F1A419</accession>